<protein>
    <submittedName>
        <fullName evidence="3">PLAT domain-containing protein</fullName>
    </submittedName>
</protein>
<dbReference type="EMBL" id="UZAH01032544">
    <property type="protein sequence ID" value="VDP22455.1"/>
    <property type="molecule type" value="Genomic_DNA"/>
</dbReference>
<reference evidence="3" key="2">
    <citation type="submission" date="2019-09" db="UniProtKB">
        <authorList>
            <consortium name="WormBaseParasite"/>
        </authorList>
    </citation>
    <scope>IDENTIFICATION</scope>
</reference>
<evidence type="ECO:0000313" key="1">
    <source>
        <dbReference type="EMBL" id="VDP22455.1"/>
    </source>
</evidence>
<accession>A0A3P8CU96</accession>
<proteinExistence type="predicted"/>
<keyword evidence="2" id="KW-1185">Reference proteome</keyword>
<dbReference type="Proteomes" id="UP000050761">
    <property type="component" value="Unassembled WGS sequence"/>
</dbReference>
<accession>A0A183GEX3</accession>
<dbReference type="AlphaFoldDB" id="A0A183GEX3"/>
<sequence>MWACSEERRTGFKPGFTDRLAKSLDKQLLERESRAILPITGEGEDAATSQPTTFPQKKVMLSVWYANGSEPVGSELSTVLFTRISHLQMPGDEFLRIRVEHIGKKV</sequence>
<evidence type="ECO:0000313" key="2">
    <source>
        <dbReference type="Proteomes" id="UP000050761"/>
    </source>
</evidence>
<organism evidence="2 3">
    <name type="scientific">Heligmosomoides polygyrus</name>
    <name type="common">Parasitic roundworm</name>
    <dbReference type="NCBI Taxonomy" id="6339"/>
    <lineage>
        <taxon>Eukaryota</taxon>
        <taxon>Metazoa</taxon>
        <taxon>Ecdysozoa</taxon>
        <taxon>Nematoda</taxon>
        <taxon>Chromadorea</taxon>
        <taxon>Rhabditida</taxon>
        <taxon>Rhabditina</taxon>
        <taxon>Rhabditomorpha</taxon>
        <taxon>Strongyloidea</taxon>
        <taxon>Heligmosomidae</taxon>
        <taxon>Heligmosomoides</taxon>
    </lineage>
</organism>
<reference evidence="1 2" key="1">
    <citation type="submission" date="2018-11" db="EMBL/GenBank/DDBJ databases">
        <authorList>
            <consortium name="Pathogen Informatics"/>
        </authorList>
    </citation>
    <scope>NUCLEOTIDE SEQUENCE [LARGE SCALE GENOMIC DNA]</scope>
</reference>
<gene>
    <name evidence="1" type="ORF">HPBE_LOCUS20916</name>
</gene>
<dbReference type="WBParaSite" id="HPBE_0002091501-mRNA-1">
    <property type="protein sequence ID" value="HPBE_0002091501-mRNA-1"/>
    <property type="gene ID" value="HPBE_0002091501"/>
</dbReference>
<evidence type="ECO:0000313" key="3">
    <source>
        <dbReference type="WBParaSite" id="HPBE_0002091501-mRNA-1"/>
    </source>
</evidence>
<name>A0A183GEX3_HELPZ</name>